<protein>
    <recommendedName>
        <fullName evidence="2">ABM domain-containing protein</fullName>
    </recommendedName>
</protein>
<dbReference type="EMBL" id="UINC01001341">
    <property type="protein sequence ID" value="SUZ78124.1"/>
    <property type="molecule type" value="Genomic_DNA"/>
</dbReference>
<name>A0A381QGV2_9ZZZZ</name>
<reference evidence="1" key="1">
    <citation type="submission" date="2018-05" db="EMBL/GenBank/DDBJ databases">
        <authorList>
            <person name="Lanie J.A."/>
            <person name="Ng W.-L."/>
            <person name="Kazmierczak K.M."/>
            <person name="Andrzejewski T.M."/>
            <person name="Davidsen T.M."/>
            <person name="Wayne K.J."/>
            <person name="Tettelin H."/>
            <person name="Glass J.I."/>
            <person name="Rusch D."/>
            <person name="Podicherti R."/>
            <person name="Tsui H.-C.T."/>
            <person name="Winkler M.E."/>
        </authorList>
    </citation>
    <scope>NUCLEOTIDE SEQUENCE</scope>
</reference>
<accession>A0A381QGV2</accession>
<evidence type="ECO:0000313" key="1">
    <source>
        <dbReference type="EMBL" id="SUZ78124.1"/>
    </source>
</evidence>
<dbReference type="AlphaFoldDB" id="A0A381QGV2"/>
<organism evidence="1">
    <name type="scientific">marine metagenome</name>
    <dbReference type="NCBI Taxonomy" id="408172"/>
    <lineage>
        <taxon>unclassified sequences</taxon>
        <taxon>metagenomes</taxon>
        <taxon>ecological metagenomes</taxon>
    </lineage>
</organism>
<proteinExistence type="predicted"/>
<gene>
    <name evidence="1" type="ORF">METZ01_LOCUS30978</name>
</gene>
<evidence type="ECO:0008006" key="2">
    <source>
        <dbReference type="Google" id="ProtNLM"/>
    </source>
</evidence>
<sequence>MMEILNKESLLVTFIAEMRFKGNPKETKKWIQEKSSEIFNLNEPKTIRLEWFYSEDETKVTLIEVFVDKDGAKTRGDNFLASSIPAELQEMFEITNWMVLGKVKSDHKEILESLNATFYEFAGGFLK</sequence>